<dbReference type="Proteomes" id="UP000077202">
    <property type="component" value="Unassembled WGS sequence"/>
</dbReference>
<reference evidence="1" key="1">
    <citation type="submission" date="2016-03" db="EMBL/GenBank/DDBJ databases">
        <title>Mechanisms controlling the formation of the plant cell surface in tip-growing cells are functionally conserved among land plants.</title>
        <authorList>
            <person name="Honkanen S."/>
            <person name="Jones V.A."/>
            <person name="Morieri G."/>
            <person name="Champion C."/>
            <person name="Hetherington A.J."/>
            <person name="Kelly S."/>
            <person name="Saint-Marcoux D."/>
            <person name="Proust H."/>
            <person name="Prescott H."/>
            <person name="Dolan L."/>
        </authorList>
    </citation>
    <scope>NUCLEOTIDE SEQUENCE [LARGE SCALE GENOMIC DNA]</scope>
    <source>
        <tissue evidence="1">Whole gametophyte</tissue>
    </source>
</reference>
<proteinExistence type="predicted"/>
<gene>
    <name evidence="1" type="ORF">AXG93_2189s1060</name>
</gene>
<dbReference type="EMBL" id="LVLJ01000170">
    <property type="protein sequence ID" value="OAE35472.1"/>
    <property type="molecule type" value="Genomic_DNA"/>
</dbReference>
<name>A0A176WT68_MARPO</name>
<sequence>MDQAQLPTANRIPNQPKLETGRFGKLLHLVIPKRVACALPCEARVTNGDISALPIIWVSKAVRLLTPLLNLSWCGAAGGVDEMGVLPGATVGGTDDDGGAETGAVVVLGAGACAHA</sequence>
<accession>A0A176WT68</accession>
<organism evidence="1 2">
    <name type="scientific">Marchantia polymorpha subsp. ruderalis</name>
    <dbReference type="NCBI Taxonomy" id="1480154"/>
    <lineage>
        <taxon>Eukaryota</taxon>
        <taxon>Viridiplantae</taxon>
        <taxon>Streptophyta</taxon>
        <taxon>Embryophyta</taxon>
        <taxon>Marchantiophyta</taxon>
        <taxon>Marchantiopsida</taxon>
        <taxon>Marchantiidae</taxon>
        <taxon>Marchantiales</taxon>
        <taxon>Marchantiaceae</taxon>
        <taxon>Marchantia</taxon>
    </lineage>
</organism>
<dbReference type="AlphaFoldDB" id="A0A176WT68"/>
<keyword evidence="2" id="KW-1185">Reference proteome</keyword>
<protein>
    <submittedName>
        <fullName evidence="1">Uncharacterized protein</fullName>
    </submittedName>
</protein>
<comment type="caution">
    <text evidence="1">The sequence shown here is derived from an EMBL/GenBank/DDBJ whole genome shotgun (WGS) entry which is preliminary data.</text>
</comment>
<evidence type="ECO:0000313" key="2">
    <source>
        <dbReference type="Proteomes" id="UP000077202"/>
    </source>
</evidence>
<evidence type="ECO:0000313" key="1">
    <source>
        <dbReference type="EMBL" id="OAE35472.1"/>
    </source>
</evidence>